<dbReference type="Proteomes" id="UP000765845">
    <property type="component" value="Unassembled WGS sequence"/>
</dbReference>
<proteinExistence type="predicted"/>
<name>A0ABX1GCV3_9GAMM</name>
<keyword evidence="1" id="KW-1133">Transmembrane helix</keyword>
<keyword evidence="1" id="KW-0812">Transmembrane</keyword>
<evidence type="ECO:0000313" key="3">
    <source>
        <dbReference type="Proteomes" id="UP000765845"/>
    </source>
</evidence>
<reference evidence="2 3" key="1">
    <citation type="submission" date="2020-04" db="EMBL/GenBank/DDBJ databases">
        <authorList>
            <person name="Yoon J."/>
        </authorList>
    </citation>
    <scope>NUCLEOTIDE SEQUENCE [LARGE SCALE GENOMIC DNA]</scope>
    <source>
        <strain evidence="2 3">KMU-166</strain>
    </source>
</reference>
<accession>A0ABX1GCV3</accession>
<dbReference type="PANTHER" id="PTHR34351">
    <property type="entry name" value="SLR1927 PROTEIN-RELATED"/>
    <property type="match status" value="1"/>
</dbReference>
<keyword evidence="3" id="KW-1185">Reference proteome</keyword>
<dbReference type="PANTHER" id="PTHR34351:SF1">
    <property type="entry name" value="SLR1927 PROTEIN"/>
    <property type="match status" value="1"/>
</dbReference>
<comment type="caution">
    <text evidence="2">The sequence shown here is derived from an EMBL/GenBank/DDBJ whole genome shotgun (WGS) entry which is preliminary data.</text>
</comment>
<protein>
    <submittedName>
        <fullName evidence="2">DUF58 domain-containing protein</fullName>
    </submittedName>
</protein>
<dbReference type="RefSeq" id="WP_168449533.1">
    <property type="nucleotide sequence ID" value="NZ_JAAWWK010000002.1"/>
</dbReference>
<organism evidence="2 3">
    <name type="scientific">Spongiibacter thalassae</name>
    <dbReference type="NCBI Taxonomy" id="2721624"/>
    <lineage>
        <taxon>Bacteria</taxon>
        <taxon>Pseudomonadati</taxon>
        <taxon>Pseudomonadota</taxon>
        <taxon>Gammaproteobacteria</taxon>
        <taxon>Cellvibrionales</taxon>
        <taxon>Spongiibacteraceae</taxon>
        <taxon>Spongiibacter</taxon>
    </lineage>
</organism>
<evidence type="ECO:0000313" key="2">
    <source>
        <dbReference type="EMBL" id="NKI17000.1"/>
    </source>
</evidence>
<evidence type="ECO:0000256" key="1">
    <source>
        <dbReference type="SAM" id="Phobius"/>
    </source>
</evidence>
<feature type="transmembrane region" description="Helical" evidence="1">
    <location>
        <begin position="62"/>
        <end position="83"/>
    </location>
</feature>
<sequence>MARFKRFLRRRMELWLDKRNPRRSEVVLEQNRIFIFPSSAGLGFLVMLLGLLLLAINYQNNLIFALSFSLFSLFLVAILHTYANVSGIRLRAGVADPVFAGELAHFHLHVHAQQRPRHQLRFNFAGGRFQWLELSAPLDSGEVVLPWPAERRGKLVPGRLQLRSDFPLGIIRCWAMPALDWHCLVYPQPRLLRPLHSFASEGEGEHLNAHADGDEFSGFERYQPGEPPRRIFWKAYAKGQGLLSKRFEQNRADELVLHWDSLAGLAVEDRLSTLCAWALDCEQRGLYFALVLPGVSVEQGSGPVHLARVLRELALFEGGQS</sequence>
<dbReference type="EMBL" id="JAAWWK010000002">
    <property type="protein sequence ID" value="NKI17000.1"/>
    <property type="molecule type" value="Genomic_DNA"/>
</dbReference>
<keyword evidence="1" id="KW-0472">Membrane</keyword>
<gene>
    <name evidence="2" type="ORF">HCU74_06145</name>
</gene>
<feature type="transmembrane region" description="Helical" evidence="1">
    <location>
        <begin position="33"/>
        <end position="56"/>
    </location>
</feature>